<dbReference type="AlphaFoldDB" id="A0A0L0T0I3"/>
<dbReference type="OrthoDB" id="2963168at2759"/>
<reference evidence="1 2" key="1">
    <citation type="submission" date="2009-11" db="EMBL/GenBank/DDBJ databases">
        <title>Annotation of Allomyces macrogynus ATCC 38327.</title>
        <authorList>
            <consortium name="The Broad Institute Genome Sequencing Platform"/>
            <person name="Russ C."/>
            <person name="Cuomo C."/>
            <person name="Burger G."/>
            <person name="Gray M.W."/>
            <person name="Holland P.W.H."/>
            <person name="King N."/>
            <person name="Lang F.B.F."/>
            <person name="Roger A.J."/>
            <person name="Ruiz-Trillo I."/>
            <person name="Young S.K."/>
            <person name="Zeng Q."/>
            <person name="Gargeya S."/>
            <person name="Fitzgerald M."/>
            <person name="Haas B."/>
            <person name="Abouelleil A."/>
            <person name="Alvarado L."/>
            <person name="Arachchi H.M."/>
            <person name="Berlin A."/>
            <person name="Chapman S.B."/>
            <person name="Gearin G."/>
            <person name="Goldberg J."/>
            <person name="Griggs A."/>
            <person name="Gujja S."/>
            <person name="Hansen M."/>
            <person name="Heiman D."/>
            <person name="Howarth C."/>
            <person name="Larimer J."/>
            <person name="Lui A."/>
            <person name="MacDonald P.J.P."/>
            <person name="McCowen C."/>
            <person name="Montmayeur A."/>
            <person name="Murphy C."/>
            <person name="Neiman D."/>
            <person name="Pearson M."/>
            <person name="Priest M."/>
            <person name="Roberts A."/>
            <person name="Saif S."/>
            <person name="Shea T."/>
            <person name="Sisk P."/>
            <person name="Stolte C."/>
            <person name="Sykes S."/>
            <person name="Wortman J."/>
            <person name="Nusbaum C."/>
            <person name="Birren B."/>
        </authorList>
    </citation>
    <scope>NUCLEOTIDE SEQUENCE [LARGE SCALE GENOMIC DNA]</scope>
    <source>
        <strain evidence="1 2">ATCC 38327</strain>
    </source>
</reference>
<organism evidence="1 2">
    <name type="scientific">Allomyces macrogynus (strain ATCC 38327)</name>
    <name type="common">Allomyces javanicus var. macrogynus</name>
    <dbReference type="NCBI Taxonomy" id="578462"/>
    <lineage>
        <taxon>Eukaryota</taxon>
        <taxon>Fungi</taxon>
        <taxon>Fungi incertae sedis</taxon>
        <taxon>Blastocladiomycota</taxon>
        <taxon>Blastocladiomycetes</taxon>
        <taxon>Blastocladiales</taxon>
        <taxon>Blastocladiaceae</taxon>
        <taxon>Allomyces</taxon>
    </lineage>
</organism>
<proteinExistence type="predicted"/>
<protein>
    <submittedName>
        <fullName evidence="1">Uncharacterized protein</fullName>
    </submittedName>
</protein>
<dbReference type="InterPro" id="IPR043129">
    <property type="entry name" value="ATPase_NBD"/>
</dbReference>
<reference evidence="2" key="2">
    <citation type="submission" date="2009-11" db="EMBL/GenBank/DDBJ databases">
        <title>The Genome Sequence of Allomyces macrogynus strain ATCC 38327.</title>
        <authorList>
            <consortium name="The Broad Institute Genome Sequencing Platform"/>
            <person name="Russ C."/>
            <person name="Cuomo C."/>
            <person name="Shea T."/>
            <person name="Young S.K."/>
            <person name="Zeng Q."/>
            <person name="Koehrsen M."/>
            <person name="Haas B."/>
            <person name="Borodovsky M."/>
            <person name="Guigo R."/>
            <person name="Alvarado L."/>
            <person name="Berlin A."/>
            <person name="Borenstein D."/>
            <person name="Chen Z."/>
            <person name="Engels R."/>
            <person name="Freedman E."/>
            <person name="Gellesch M."/>
            <person name="Goldberg J."/>
            <person name="Griggs A."/>
            <person name="Gujja S."/>
            <person name="Heiman D."/>
            <person name="Hepburn T."/>
            <person name="Howarth C."/>
            <person name="Jen D."/>
            <person name="Larson L."/>
            <person name="Lewis B."/>
            <person name="Mehta T."/>
            <person name="Park D."/>
            <person name="Pearson M."/>
            <person name="Roberts A."/>
            <person name="Saif S."/>
            <person name="Shenoy N."/>
            <person name="Sisk P."/>
            <person name="Stolte C."/>
            <person name="Sykes S."/>
            <person name="Walk T."/>
            <person name="White J."/>
            <person name="Yandava C."/>
            <person name="Burger G."/>
            <person name="Gray M.W."/>
            <person name="Holland P.W.H."/>
            <person name="King N."/>
            <person name="Lang F.B.F."/>
            <person name="Roger A.J."/>
            <person name="Ruiz-Trillo I."/>
            <person name="Lander E."/>
            <person name="Nusbaum C."/>
        </authorList>
    </citation>
    <scope>NUCLEOTIDE SEQUENCE [LARGE SCALE GENOMIC DNA]</scope>
    <source>
        <strain evidence="2">ATCC 38327</strain>
    </source>
</reference>
<name>A0A0L0T0I3_ALLM3</name>
<keyword evidence="2" id="KW-1185">Reference proteome</keyword>
<evidence type="ECO:0000313" key="1">
    <source>
        <dbReference type="EMBL" id="KNE68276.1"/>
    </source>
</evidence>
<dbReference type="PANTHER" id="PTHR14187">
    <property type="entry name" value="ALPHA KINASE/ELONGATION FACTOR 2 KINASE"/>
    <property type="match status" value="1"/>
</dbReference>
<dbReference type="EMBL" id="GG745356">
    <property type="protein sequence ID" value="KNE68276.1"/>
    <property type="molecule type" value="Genomic_DNA"/>
</dbReference>
<evidence type="ECO:0000313" key="2">
    <source>
        <dbReference type="Proteomes" id="UP000054350"/>
    </source>
</evidence>
<dbReference type="STRING" id="578462.A0A0L0T0I3"/>
<dbReference type="PANTHER" id="PTHR14187:SF5">
    <property type="entry name" value="HEAT SHOCK 70 KDA PROTEIN 12A"/>
    <property type="match status" value="1"/>
</dbReference>
<sequence length="161" mass="18494">MNAARQKDHIFIDRFKLLLDAKLEHRDAAMDRLKALGKDPTDVIADYLRELVSFLGKFIKHGDPKAEFNPFHMCWCLTIPAMWSDATKQKMCRAMFKANLIPSLAFDRIIFCWEPMAGLLSTPISTDARIKIRRSNPILIVDMGTLDFAHFFRNALLDGHD</sequence>
<accession>A0A0L0T0I3</accession>
<dbReference type="Gene3D" id="3.30.420.40">
    <property type="match status" value="1"/>
</dbReference>
<dbReference type="SUPFAM" id="SSF53067">
    <property type="entry name" value="Actin-like ATPase domain"/>
    <property type="match status" value="1"/>
</dbReference>
<gene>
    <name evidence="1" type="ORF">AMAG_12945</name>
</gene>
<dbReference type="VEuPathDB" id="FungiDB:AMAG_12945"/>
<dbReference type="Proteomes" id="UP000054350">
    <property type="component" value="Unassembled WGS sequence"/>
</dbReference>